<dbReference type="EMBL" id="LAZR01010274">
    <property type="protein sequence ID" value="KKM67864.1"/>
    <property type="molecule type" value="Genomic_DNA"/>
</dbReference>
<accession>A0A0F9JDJ5</accession>
<dbReference type="AlphaFoldDB" id="A0A0F9JDJ5"/>
<reference evidence="1" key="1">
    <citation type="journal article" date="2015" name="Nature">
        <title>Complex archaea that bridge the gap between prokaryotes and eukaryotes.</title>
        <authorList>
            <person name="Spang A."/>
            <person name="Saw J.H."/>
            <person name="Jorgensen S.L."/>
            <person name="Zaremba-Niedzwiedzka K."/>
            <person name="Martijn J."/>
            <person name="Lind A.E."/>
            <person name="van Eijk R."/>
            <person name="Schleper C."/>
            <person name="Guy L."/>
            <person name="Ettema T.J."/>
        </authorList>
    </citation>
    <scope>NUCLEOTIDE SEQUENCE</scope>
</reference>
<comment type="caution">
    <text evidence="1">The sequence shown here is derived from an EMBL/GenBank/DDBJ whole genome shotgun (WGS) entry which is preliminary data.</text>
</comment>
<evidence type="ECO:0000313" key="1">
    <source>
        <dbReference type="EMBL" id="KKM67864.1"/>
    </source>
</evidence>
<gene>
    <name evidence="1" type="ORF">LCGC14_1466840</name>
</gene>
<proteinExistence type="predicted"/>
<organism evidence="1">
    <name type="scientific">marine sediment metagenome</name>
    <dbReference type="NCBI Taxonomy" id="412755"/>
    <lineage>
        <taxon>unclassified sequences</taxon>
        <taxon>metagenomes</taxon>
        <taxon>ecological metagenomes</taxon>
    </lineage>
</organism>
<protein>
    <submittedName>
        <fullName evidence="1">Uncharacterized protein</fullName>
    </submittedName>
</protein>
<sequence>MKESRKYTICAPDNLSDKLEKAYYALVDIDCNFSRLLHCLLGSILDVVKFILKQKKNFRHYTWYLTIHDKDTGQLYSTYTRLRDSKNEKPNIPKHKVEKCKLE</sequence>
<name>A0A0F9JDJ5_9ZZZZ</name>